<reference evidence="3 4" key="1">
    <citation type="submission" date="2020-07" db="EMBL/GenBank/DDBJ databases">
        <title>Complete genome and description of Selenomonas timonensis sp. nov., a new bacterium isolated from a gingivitis subject.</title>
        <authorList>
            <person name="Antezack A."/>
        </authorList>
    </citation>
    <scope>NUCLEOTIDE SEQUENCE [LARGE SCALE GENOMIC DNA]</scope>
    <source>
        <strain evidence="3 4">Marseille-Q3039</strain>
    </source>
</reference>
<dbReference type="SUPFAM" id="SSF52799">
    <property type="entry name" value="(Phosphotyrosine protein) phosphatases II"/>
    <property type="match status" value="1"/>
</dbReference>
<dbReference type="SMART" id="SM01301">
    <property type="entry name" value="PTPlike_phytase"/>
    <property type="match status" value="1"/>
</dbReference>
<dbReference type="Proteomes" id="UP000515480">
    <property type="component" value="Chromosome"/>
</dbReference>
<keyword evidence="4" id="KW-1185">Reference proteome</keyword>
<name>A0A7G7VJP9_9FIRM</name>
<evidence type="ECO:0000256" key="1">
    <source>
        <dbReference type="SAM" id="SignalP"/>
    </source>
</evidence>
<dbReference type="RefSeq" id="WP_185980344.1">
    <property type="nucleotide sequence ID" value="NZ_CP060204.1"/>
</dbReference>
<evidence type="ECO:0000313" key="3">
    <source>
        <dbReference type="EMBL" id="QNH54342.1"/>
    </source>
</evidence>
<feature type="domain" description="Tyrosine specific protein phosphatases" evidence="2">
    <location>
        <begin position="218"/>
        <end position="265"/>
    </location>
</feature>
<dbReference type="Pfam" id="PF14566">
    <property type="entry name" value="PTPlike_phytase"/>
    <property type="match status" value="1"/>
</dbReference>
<dbReference type="KEGG" id="stim:H1B31_10970"/>
<feature type="chain" id="PRO_5028889317" evidence="1">
    <location>
        <begin position="26"/>
        <end position="328"/>
    </location>
</feature>
<organism evidence="3 4">
    <name type="scientific">Selenomonas timonae</name>
    <dbReference type="NCBI Taxonomy" id="2754044"/>
    <lineage>
        <taxon>Bacteria</taxon>
        <taxon>Bacillati</taxon>
        <taxon>Bacillota</taxon>
        <taxon>Negativicutes</taxon>
        <taxon>Selenomonadales</taxon>
        <taxon>Selenomonadaceae</taxon>
        <taxon>Selenomonas</taxon>
    </lineage>
</organism>
<keyword evidence="1" id="KW-0732">Signal</keyword>
<evidence type="ECO:0000259" key="2">
    <source>
        <dbReference type="PROSITE" id="PS50056"/>
    </source>
</evidence>
<gene>
    <name evidence="3" type="ORF">H1B31_10970</name>
</gene>
<evidence type="ECO:0000313" key="4">
    <source>
        <dbReference type="Proteomes" id="UP000515480"/>
    </source>
</evidence>
<feature type="signal peptide" evidence="1">
    <location>
        <begin position="1"/>
        <end position="25"/>
    </location>
</feature>
<dbReference type="InterPro" id="IPR000387">
    <property type="entry name" value="Tyr_Pase_dom"/>
</dbReference>
<dbReference type="PROSITE" id="PS50056">
    <property type="entry name" value="TYR_PHOSPHATASE_2"/>
    <property type="match status" value="1"/>
</dbReference>
<dbReference type="Gene3D" id="3.90.190.10">
    <property type="entry name" value="Protein tyrosine phosphatase superfamily"/>
    <property type="match status" value="1"/>
</dbReference>
<dbReference type="InterPro" id="IPR016130">
    <property type="entry name" value="Tyr_Pase_AS"/>
</dbReference>
<protein>
    <submittedName>
        <fullName evidence="3">Protein tyrosine phosphatase</fullName>
    </submittedName>
</protein>
<proteinExistence type="predicted"/>
<sequence length="328" mass="37409">MHAFKHLLTALLLCTLCIIPYTASAADTNADYRGYLWRIDMTAGNAAELPHNFRTAGSPFQTRTDTAKFGVDPNYTPSREGLDALPLSGSAEFSVPAFHALLKDLHTRAKGSICIVDLRQESHGFMNGNAVSWYGKHDWGNIGRTKHEALRDENMRIRSAQGKIVVLAHLDKKKQPKNQQTIHVMEAMTERQLVEDAGVRYVRLAVTDHKWADPQTIDKFVDLVKKIPADTWIHFHCQAGKGRTTSFMAMYDMIKNPSVPLKDILYRQYLLGGAYLAYDPTMQHAPTEWEDADYHHKSEMIAKFYDYVQQNHENDYAVPWSMWLKKNP</sequence>
<accession>A0A7G7VJP9</accession>
<dbReference type="EMBL" id="CP060204">
    <property type="protein sequence ID" value="QNH54342.1"/>
    <property type="molecule type" value="Genomic_DNA"/>
</dbReference>
<dbReference type="InterPro" id="IPR029021">
    <property type="entry name" value="Prot-tyrosine_phosphatase-like"/>
</dbReference>
<dbReference type="PROSITE" id="PS00383">
    <property type="entry name" value="TYR_PHOSPHATASE_1"/>
    <property type="match status" value="1"/>
</dbReference>
<dbReference type="AlphaFoldDB" id="A0A7G7VJP9"/>
<dbReference type="Gene3D" id="3.30.70.1690">
    <property type="match status" value="1"/>
</dbReference>